<dbReference type="Pfam" id="PF02120">
    <property type="entry name" value="Flg_hook"/>
    <property type="match status" value="1"/>
</dbReference>
<keyword evidence="3" id="KW-0282">Flagellum</keyword>
<organism evidence="3 4">
    <name type="scientific">Stratiformator vulcanicus</name>
    <dbReference type="NCBI Taxonomy" id="2527980"/>
    <lineage>
        <taxon>Bacteria</taxon>
        <taxon>Pseudomonadati</taxon>
        <taxon>Planctomycetota</taxon>
        <taxon>Planctomycetia</taxon>
        <taxon>Planctomycetales</taxon>
        <taxon>Planctomycetaceae</taxon>
        <taxon>Stratiformator</taxon>
    </lineage>
</organism>
<dbReference type="Gene3D" id="3.30.750.140">
    <property type="match status" value="1"/>
</dbReference>
<sequence length="601" mass="62475">MDRCFPAGFAPKKGCTVPAVSDPALPLSFLFADAAGGRKTAIDRTVDPPSDRIRFRDQLGSEIGSQRDRASRTSAEPASSRREESIADRSTTRSSKQSTESATPADRSERTGKAPGPNAERSQSLSETEPTQPAKSERVDETADSDPVEATEPIETSAASETDASQPIAESEPASIAPAELPDDEVFALLSNAGKESSESGTDNQAVTKAESPQADSGLRPPRGFAPQSHSQPLAETATANSEQQSLLVPPRGFADSSTKAISATDKPDASAQAAPAAPVIVAPLTNPNPNSNAGDKVTGQKSPADATALPLAPGSGDAASFSNGSPNGDASADSNSKENSRGDSSEQRSNQNATVNAVLSPNGQVTGTPPNVAITSEANIDAASRPVAATEPTSDDIGRRSDAPATALATADQPAPAKTVSPAQSRAAQAEALVERVADTIQRSSNDSRPIRIRLTPPELGALRVEVSRHEGGVAVRLDAESAVAARTLSENAAKIRDTLSQQGFTVDRIEIVRSEESGESRSGQRDGDRQQSDRGQDDRSYSHDEQRRDDSDPRNSGNSDEDNSSDSGETERETVATASEDGVRSKGPIAAGGDVDIEV</sequence>
<evidence type="ECO:0000313" key="3">
    <source>
        <dbReference type="EMBL" id="QDT39055.1"/>
    </source>
</evidence>
<feature type="compositionally biased region" description="Low complexity" evidence="1">
    <location>
        <begin position="167"/>
        <end position="180"/>
    </location>
</feature>
<dbReference type="OrthoDB" id="292554at2"/>
<feature type="compositionally biased region" description="Low complexity" evidence="1">
    <location>
        <begin position="270"/>
        <end position="284"/>
    </location>
</feature>
<dbReference type="KEGG" id="svp:Pan189_34570"/>
<evidence type="ECO:0000256" key="1">
    <source>
        <dbReference type="SAM" id="MobiDB-lite"/>
    </source>
</evidence>
<proteinExistence type="predicted"/>
<dbReference type="CDD" id="cd17470">
    <property type="entry name" value="T3SS_Flik_C"/>
    <property type="match status" value="1"/>
</dbReference>
<dbReference type="Proteomes" id="UP000317318">
    <property type="component" value="Chromosome"/>
</dbReference>
<dbReference type="AlphaFoldDB" id="A0A517R593"/>
<reference evidence="3 4" key="1">
    <citation type="submission" date="2019-02" db="EMBL/GenBank/DDBJ databases">
        <title>Deep-cultivation of Planctomycetes and their phenomic and genomic characterization uncovers novel biology.</title>
        <authorList>
            <person name="Wiegand S."/>
            <person name="Jogler M."/>
            <person name="Boedeker C."/>
            <person name="Pinto D."/>
            <person name="Vollmers J."/>
            <person name="Rivas-Marin E."/>
            <person name="Kohn T."/>
            <person name="Peeters S.H."/>
            <person name="Heuer A."/>
            <person name="Rast P."/>
            <person name="Oberbeckmann S."/>
            <person name="Bunk B."/>
            <person name="Jeske O."/>
            <person name="Meyerdierks A."/>
            <person name="Storesund J.E."/>
            <person name="Kallscheuer N."/>
            <person name="Luecker S."/>
            <person name="Lage O.M."/>
            <person name="Pohl T."/>
            <person name="Merkel B.J."/>
            <person name="Hornburger P."/>
            <person name="Mueller R.-W."/>
            <person name="Bruemmer F."/>
            <person name="Labrenz M."/>
            <person name="Spormann A.M."/>
            <person name="Op den Camp H."/>
            <person name="Overmann J."/>
            <person name="Amann R."/>
            <person name="Jetten M.S.M."/>
            <person name="Mascher T."/>
            <person name="Medema M.H."/>
            <person name="Devos D.P."/>
            <person name="Kaster A.-K."/>
            <person name="Ovreas L."/>
            <person name="Rohde M."/>
            <person name="Galperin M.Y."/>
            <person name="Jogler C."/>
        </authorList>
    </citation>
    <scope>NUCLEOTIDE SEQUENCE [LARGE SCALE GENOMIC DNA]</scope>
    <source>
        <strain evidence="3 4">Pan189</strain>
    </source>
</reference>
<keyword evidence="4" id="KW-1185">Reference proteome</keyword>
<dbReference type="InterPro" id="IPR038610">
    <property type="entry name" value="FliK-like_C_sf"/>
</dbReference>
<feature type="compositionally biased region" description="Basic and acidic residues" evidence="1">
    <location>
        <begin position="509"/>
        <end position="555"/>
    </location>
</feature>
<name>A0A517R593_9PLAN</name>
<dbReference type="EMBL" id="CP036268">
    <property type="protein sequence ID" value="QDT39055.1"/>
    <property type="molecule type" value="Genomic_DNA"/>
</dbReference>
<accession>A0A517R593</accession>
<feature type="compositionally biased region" description="Polar residues" evidence="1">
    <location>
        <begin position="228"/>
        <end position="247"/>
    </location>
</feature>
<feature type="compositionally biased region" description="Polar residues" evidence="1">
    <location>
        <begin position="321"/>
        <end position="335"/>
    </location>
</feature>
<keyword evidence="3" id="KW-0969">Cilium</keyword>
<feature type="domain" description="Flagellar hook-length control protein-like C-terminal" evidence="2">
    <location>
        <begin position="443"/>
        <end position="519"/>
    </location>
</feature>
<evidence type="ECO:0000259" key="2">
    <source>
        <dbReference type="Pfam" id="PF02120"/>
    </source>
</evidence>
<feature type="compositionally biased region" description="Basic and acidic residues" evidence="1">
    <location>
        <begin position="40"/>
        <end position="71"/>
    </location>
</feature>
<feature type="compositionally biased region" description="Polar residues" evidence="1">
    <location>
        <begin position="92"/>
        <end position="102"/>
    </location>
</feature>
<feature type="compositionally biased region" description="Polar residues" evidence="1">
    <location>
        <begin position="120"/>
        <end position="134"/>
    </location>
</feature>
<gene>
    <name evidence="3" type="ORF">Pan189_34570</name>
</gene>
<feature type="region of interest" description="Disordered" evidence="1">
    <location>
        <begin position="37"/>
        <end position="432"/>
    </location>
</feature>
<feature type="compositionally biased region" description="Polar residues" evidence="1">
    <location>
        <begin position="348"/>
        <end position="379"/>
    </location>
</feature>
<feature type="region of interest" description="Disordered" evidence="1">
    <location>
        <begin position="492"/>
        <end position="601"/>
    </location>
</feature>
<feature type="compositionally biased region" description="Basic and acidic residues" evidence="1">
    <location>
        <begin position="336"/>
        <end position="347"/>
    </location>
</feature>
<protein>
    <submittedName>
        <fullName evidence="3">Flagellar hook-length control protein FliK</fullName>
    </submittedName>
</protein>
<keyword evidence="3" id="KW-0966">Cell projection</keyword>
<feature type="compositionally biased region" description="Basic and acidic residues" evidence="1">
    <location>
        <begin position="79"/>
        <end position="91"/>
    </location>
</feature>
<dbReference type="InterPro" id="IPR021136">
    <property type="entry name" value="Flagellar_hook_control-like_C"/>
</dbReference>
<evidence type="ECO:0000313" key="4">
    <source>
        <dbReference type="Proteomes" id="UP000317318"/>
    </source>
</evidence>